<evidence type="ECO:0000256" key="8">
    <source>
        <dbReference type="ARBA" id="ARBA00022777"/>
    </source>
</evidence>
<dbReference type="CDD" id="cd16916">
    <property type="entry name" value="HATPase_CheA-like"/>
    <property type="match status" value="1"/>
</dbReference>
<dbReference type="PANTHER" id="PTHR43395:SF10">
    <property type="entry name" value="CHEMOTAXIS PROTEIN CHEA"/>
    <property type="match status" value="1"/>
</dbReference>
<evidence type="ECO:0000256" key="13">
    <source>
        <dbReference type="SAM" id="MobiDB-lite"/>
    </source>
</evidence>
<gene>
    <name evidence="17" type="primary">cheA1</name>
    <name evidence="17" type="ORF">STA1M1_15650</name>
</gene>
<evidence type="ECO:0000256" key="11">
    <source>
        <dbReference type="ARBA" id="ARBA00035100"/>
    </source>
</evidence>
<dbReference type="SUPFAM" id="SSF55874">
    <property type="entry name" value="ATPase domain of HSP90 chaperone/DNA topoisomerase II/histidine kinase"/>
    <property type="match status" value="1"/>
</dbReference>
<dbReference type="SMART" id="SM00073">
    <property type="entry name" value="HPT"/>
    <property type="match status" value="1"/>
</dbReference>
<evidence type="ECO:0000256" key="2">
    <source>
        <dbReference type="ARBA" id="ARBA00012438"/>
    </source>
</evidence>
<dbReference type="InterPro" id="IPR036061">
    <property type="entry name" value="CheW-like_dom_sf"/>
</dbReference>
<dbReference type="Pfam" id="PF02518">
    <property type="entry name" value="HATPase_c"/>
    <property type="match status" value="1"/>
</dbReference>
<dbReference type="InterPro" id="IPR036890">
    <property type="entry name" value="HATPase_C_sf"/>
</dbReference>
<dbReference type="Pfam" id="PF01584">
    <property type="entry name" value="CheW"/>
    <property type="match status" value="1"/>
</dbReference>
<dbReference type="Pfam" id="PF02895">
    <property type="entry name" value="H-kinase_dim"/>
    <property type="match status" value="1"/>
</dbReference>
<evidence type="ECO:0000256" key="12">
    <source>
        <dbReference type="PROSITE-ProRule" id="PRU00110"/>
    </source>
</evidence>
<dbReference type="SUPFAM" id="SSF47384">
    <property type="entry name" value="Homodimeric domain of signal transducing histidine kinase"/>
    <property type="match status" value="1"/>
</dbReference>
<keyword evidence="5 12" id="KW-0597">Phosphoprotein</keyword>
<feature type="compositionally biased region" description="Low complexity" evidence="13">
    <location>
        <begin position="261"/>
        <end position="274"/>
    </location>
</feature>
<dbReference type="PRINTS" id="PR00344">
    <property type="entry name" value="BCTRLSENSOR"/>
</dbReference>
<evidence type="ECO:0000256" key="3">
    <source>
        <dbReference type="ARBA" id="ARBA00021495"/>
    </source>
</evidence>
<keyword evidence="9" id="KW-0067">ATP-binding</keyword>
<dbReference type="InterPro" id="IPR005467">
    <property type="entry name" value="His_kinase_dom"/>
</dbReference>
<feature type="domain" description="CheW-like" evidence="15">
    <location>
        <begin position="539"/>
        <end position="675"/>
    </location>
</feature>
<evidence type="ECO:0000256" key="7">
    <source>
        <dbReference type="ARBA" id="ARBA00022741"/>
    </source>
</evidence>
<dbReference type="CDD" id="cd00088">
    <property type="entry name" value="HPT"/>
    <property type="match status" value="1"/>
</dbReference>
<dbReference type="SUPFAM" id="SSF47226">
    <property type="entry name" value="Histidine-containing phosphotransfer domain, HPT domain"/>
    <property type="match status" value="1"/>
</dbReference>
<evidence type="ECO:0000256" key="1">
    <source>
        <dbReference type="ARBA" id="ARBA00000085"/>
    </source>
</evidence>
<comment type="function">
    <text evidence="11">Involved in the transmission of sensory signals from the chemoreceptors to the flagellar motors. CheA is autophosphorylated; it can transfer its phosphate group to either CheB or CheY.</text>
</comment>
<dbReference type="SMART" id="SM00260">
    <property type="entry name" value="CheW"/>
    <property type="match status" value="1"/>
</dbReference>
<accession>A0ABQ5LTP4</accession>
<sequence length="692" mass="73358">MSDPMAEIRASFFIECEELLEALQDGLQTMLDGTHDGETVNTVFRAVHSIKGGAGAFGLDDLVSFAHSFETALDALRAGTLALGDAALKTFFQGADVLSDLVREARDGTAHDPAGSGPVLAALDMLIGAAAVDGRADDAMDFQPAMIALDLDLGDDATAAEHLYRIRFRPAAMLYASGNEPLHLLRALRELGPVRTRCIEDDLPPLDALDPEQACLAWDIELAAAAGEADIREVFEFVDGLCDLEIHEDESMPAATPPPDLTALTPPAAPEQTTGAGPAMSATPTTPRATVRVDLDRIDRLVNLVGEIVINQAMLSQSVEAAGLPPNSPVRSGLEEFLQLTRDIQDSVMMIRAQPVKSLFQRMSRIVREASAAIGKEVRLHTEGEATEIDKTVIERLADPLTHMIRNAVDHGLEQAEARSAAGKPREGDIFLSAFHRSGRVVIELRDDGAGIDRDKVFRKAVERGLIEAEARLSDGEIDNLLFLPGFSTADAISALSGRGVGMDVVRTAIQALGGRISIASERGQGTTFTISLPLTLAVLDGMVITVAGETLVVPLSAIHETLAVTQAELRAFGPATQLIALRERFVPLLDLGAELGYRTPLDDYAGSAVLVIGREDGSTAALAVDTIEDQRQVVIKGLQDSYGRVPGIAAATILGDGQIALILDPLDLISTATGRTRPAAALVPAMTGTAL</sequence>
<dbReference type="PROSITE" id="PS50109">
    <property type="entry name" value="HIS_KIN"/>
    <property type="match status" value="1"/>
</dbReference>
<keyword evidence="8" id="KW-0418">Kinase</keyword>
<comment type="catalytic activity">
    <reaction evidence="1">
        <text>ATP + protein L-histidine = ADP + protein N-phospho-L-histidine.</text>
        <dbReference type="EC" id="2.7.13.3"/>
    </reaction>
</comment>
<dbReference type="SUPFAM" id="SSF50341">
    <property type="entry name" value="CheW-like"/>
    <property type="match status" value="1"/>
</dbReference>
<evidence type="ECO:0000313" key="17">
    <source>
        <dbReference type="EMBL" id="GKY87696.1"/>
    </source>
</evidence>
<dbReference type="InterPro" id="IPR037006">
    <property type="entry name" value="CheA-like_homodim_sf"/>
</dbReference>
<keyword evidence="4" id="KW-0145">Chemotaxis</keyword>
<dbReference type="CDD" id="cd00731">
    <property type="entry name" value="CheA_reg"/>
    <property type="match status" value="1"/>
</dbReference>
<dbReference type="InterPro" id="IPR036097">
    <property type="entry name" value="HisK_dim/P_sf"/>
</dbReference>
<dbReference type="Gene3D" id="1.10.287.560">
    <property type="entry name" value="Histidine kinase CheA-like, homodimeric domain"/>
    <property type="match status" value="1"/>
</dbReference>
<evidence type="ECO:0000259" key="16">
    <source>
        <dbReference type="PROSITE" id="PS50894"/>
    </source>
</evidence>
<evidence type="ECO:0000256" key="10">
    <source>
        <dbReference type="ARBA" id="ARBA00023012"/>
    </source>
</evidence>
<keyword evidence="10" id="KW-0902">Two-component regulatory system</keyword>
<dbReference type="Gene3D" id="3.30.565.10">
    <property type="entry name" value="Histidine kinase-like ATPase, C-terminal domain"/>
    <property type="match status" value="1"/>
</dbReference>
<dbReference type="InterPro" id="IPR002545">
    <property type="entry name" value="CheW-lke_dom"/>
</dbReference>
<dbReference type="InterPro" id="IPR004105">
    <property type="entry name" value="CheA-like_dim"/>
</dbReference>
<dbReference type="RefSeq" id="WP_281841673.1">
    <property type="nucleotide sequence ID" value="NZ_BROH01000003.1"/>
</dbReference>
<evidence type="ECO:0000256" key="5">
    <source>
        <dbReference type="ARBA" id="ARBA00022553"/>
    </source>
</evidence>
<feature type="domain" description="HPt" evidence="16">
    <location>
        <begin position="1"/>
        <end position="105"/>
    </location>
</feature>
<keyword evidence="7" id="KW-0547">Nucleotide-binding</keyword>
<dbReference type="SMART" id="SM01231">
    <property type="entry name" value="H-kinase_dim"/>
    <property type="match status" value="1"/>
</dbReference>
<dbReference type="EC" id="2.7.13.3" evidence="2"/>
<dbReference type="Proteomes" id="UP001144205">
    <property type="component" value="Unassembled WGS sequence"/>
</dbReference>
<name>A0ABQ5LTP4_9RHOB</name>
<evidence type="ECO:0000256" key="6">
    <source>
        <dbReference type="ARBA" id="ARBA00022679"/>
    </source>
</evidence>
<keyword evidence="6" id="KW-0808">Transferase</keyword>
<dbReference type="SMART" id="SM00387">
    <property type="entry name" value="HATPase_c"/>
    <property type="match status" value="1"/>
</dbReference>
<dbReference type="PROSITE" id="PS50894">
    <property type="entry name" value="HPT"/>
    <property type="match status" value="1"/>
</dbReference>
<evidence type="ECO:0000256" key="4">
    <source>
        <dbReference type="ARBA" id="ARBA00022500"/>
    </source>
</evidence>
<evidence type="ECO:0000259" key="15">
    <source>
        <dbReference type="PROSITE" id="PS50851"/>
    </source>
</evidence>
<organism evidence="17 18">
    <name type="scientific">Sinisalibacter aestuarii</name>
    <dbReference type="NCBI Taxonomy" id="2949426"/>
    <lineage>
        <taxon>Bacteria</taxon>
        <taxon>Pseudomonadati</taxon>
        <taxon>Pseudomonadota</taxon>
        <taxon>Alphaproteobacteria</taxon>
        <taxon>Rhodobacterales</taxon>
        <taxon>Roseobacteraceae</taxon>
        <taxon>Sinisalibacter</taxon>
    </lineage>
</organism>
<proteinExistence type="predicted"/>
<feature type="region of interest" description="Disordered" evidence="13">
    <location>
        <begin position="250"/>
        <end position="286"/>
    </location>
</feature>
<dbReference type="InterPro" id="IPR051315">
    <property type="entry name" value="Bact_Chemotaxis_CheA"/>
</dbReference>
<evidence type="ECO:0000313" key="18">
    <source>
        <dbReference type="Proteomes" id="UP001144205"/>
    </source>
</evidence>
<dbReference type="PROSITE" id="PS50851">
    <property type="entry name" value="CHEW"/>
    <property type="match status" value="1"/>
</dbReference>
<keyword evidence="18" id="KW-1185">Reference proteome</keyword>
<dbReference type="EMBL" id="BROH01000003">
    <property type="protein sequence ID" value="GKY87696.1"/>
    <property type="molecule type" value="Genomic_DNA"/>
</dbReference>
<dbReference type="Pfam" id="PF01627">
    <property type="entry name" value="Hpt"/>
    <property type="match status" value="1"/>
</dbReference>
<dbReference type="InterPro" id="IPR036641">
    <property type="entry name" value="HPT_dom_sf"/>
</dbReference>
<feature type="modified residue" description="Phosphohistidine" evidence="12">
    <location>
        <position position="48"/>
    </location>
</feature>
<dbReference type="Gene3D" id="1.20.120.160">
    <property type="entry name" value="HPT domain"/>
    <property type="match status" value="1"/>
</dbReference>
<dbReference type="InterPro" id="IPR008207">
    <property type="entry name" value="Sig_transdc_His_kin_Hpt_dom"/>
</dbReference>
<dbReference type="InterPro" id="IPR004358">
    <property type="entry name" value="Sig_transdc_His_kin-like_C"/>
</dbReference>
<feature type="domain" description="Histidine kinase" evidence="14">
    <location>
        <begin position="334"/>
        <end position="537"/>
    </location>
</feature>
<reference evidence="17" key="1">
    <citation type="journal article" date="2023" name="Int. J. Syst. Evol. Microbiol.">
        <title>Sinisalibacter aestuarii sp. nov., isolated from estuarine sediment of the Arakawa River.</title>
        <authorList>
            <person name="Arafat S.T."/>
            <person name="Hirano S."/>
            <person name="Sato A."/>
            <person name="Takeuchi K."/>
            <person name="Yasuda T."/>
            <person name="Terahara T."/>
            <person name="Hamada M."/>
            <person name="Kobayashi T."/>
        </authorList>
    </citation>
    <scope>NUCLEOTIDE SEQUENCE</scope>
    <source>
        <strain evidence="17">B-399</strain>
    </source>
</reference>
<dbReference type="Gene3D" id="2.30.30.40">
    <property type="entry name" value="SH3 Domains"/>
    <property type="match status" value="1"/>
</dbReference>
<protein>
    <recommendedName>
        <fullName evidence="3">Chemotaxis protein CheA</fullName>
        <ecNumber evidence="2">2.7.13.3</ecNumber>
    </recommendedName>
</protein>
<dbReference type="InterPro" id="IPR003594">
    <property type="entry name" value="HATPase_dom"/>
</dbReference>
<evidence type="ECO:0000259" key="14">
    <source>
        <dbReference type="PROSITE" id="PS50109"/>
    </source>
</evidence>
<dbReference type="PANTHER" id="PTHR43395">
    <property type="entry name" value="SENSOR HISTIDINE KINASE CHEA"/>
    <property type="match status" value="1"/>
</dbReference>
<comment type="caution">
    <text evidence="17">The sequence shown here is derived from an EMBL/GenBank/DDBJ whole genome shotgun (WGS) entry which is preliminary data.</text>
</comment>
<evidence type="ECO:0000256" key="9">
    <source>
        <dbReference type="ARBA" id="ARBA00022840"/>
    </source>
</evidence>